<name>A0A381W4K6_9ZZZZ</name>
<reference evidence="3" key="1">
    <citation type="submission" date="2018-05" db="EMBL/GenBank/DDBJ databases">
        <authorList>
            <person name="Lanie J.A."/>
            <person name="Ng W.-L."/>
            <person name="Kazmierczak K.M."/>
            <person name="Andrzejewski T.M."/>
            <person name="Davidsen T.M."/>
            <person name="Wayne K.J."/>
            <person name="Tettelin H."/>
            <person name="Glass J.I."/>
            <person name="Rusch D."/>
            <person name="Podicherti R."/>
            <person name="Tsui H.-C.T."/>
            <person name="Winkler M.E."/>
        </authorList>
    </citation>
    <scope>NUCLEOTIDE SEQUENCE</scope>
</reference>
<evidence type="ECO:0008006" key="4">
    <source>
        <dbReference type="Google" id="ProtNLM"/>
    </source>
</evidence>
<dbReference type="InterPro" id="IPR000683">
    <property type="entry name" value="Gfo/Idh/MocA-like_OxRdtase_N"/>
</dbReference>
<dbReference type="SUPFAM" id="SSF55347">
    <property type="entry name" value="Glyceraldehyde-3-phosphate dehydrogenase-like, C-terminal domain"/>
    <property type="match status" value="1"/>
</dbReference>
<dbReference type="InterPro" id="IPR051317">
    <property type="entry name" value="Gfo/Idh/MocA_oxidoreduct"/>
</dbReference>
<dbReference type="Pfam" id="PF01408">
    <property type="entry name" value="GFO_IDH_MocA"/>
    <property type="match status" value="1"/>
</dbReference>
<dbReference type="Pfam" id="PF22725">
    <property type="entry name" value="GFO_IDH_MocA_C3"/>
    <property type="match status" value="1"/>
</dbReference>
<organism evidence="3">
    <name type="scientific">marine metagenome</name>
    <dbReference type="NCBI Taxonomy" id="408172"/>
    <lineage>
        <taxon>unclassified sequences</taxon>
        <taxon>metagenomes</taxon>
        <taxon>ecological metagenomes</taxon>
    </lineage>
</organism>
<protein>
    <recommendedName>
        <fullName evidence="4">Gfo/Idh/MocA-like oxidoreductase N-terminal domain-containing protein</fullName>
    </recommendedName>
</protein>
<dbReference type="InterPro" id="IPR036291">
    <property type="entry name" value="NAD(P)-bd_dom_sf"/>
</dbReference>
<dbReference type="EMBL" id="UINC01010697">
    <property type="protein sequence ID" value="SVA47489.1"/>
    <property type="molecule type" value="Genomic_DNA"/>
</dbReference>
<evidence type="ECO:0000259" key="1">
    <source>
        <dbReference type="Pfam" id="PF01408"/>
    </source>
</evidence>
<dbReference type="AlphaFoldDB" id="A0A381W4K6"/>
<proteinExistence type="predicted"/>
<dbReference type="PANTHER" id="PTHR43708">
    <property type="entry name" value="CONSERVED EXPRESSED OXIDOREDUCTASE (EUROFUNG)"/>
    <property type="match status" value="1"/>
</dbReference>
<dbReference type="Gene3D" id="3.30.360.10">
    <property type="entry name" value="Dihydrodipicolinate Reductase, domain 2"/>
    <property type="match status" value="1"/>
</dbReference>
<sequence length="335" mass="36992">MGKESLRICVMGCGGYASTVMTETKGLSGVEFSFASRDFVRAESYRSKFSGVKAYGSYEEALADDDNEAVYIFSPHDLHLGHAEMAATAGKHVLVEKPIARTIEEGQLMIECARSNGVNLMVAENYRFIPALDKALDVMQSDEENGIGQLRSIRIICEGYSEPTEWRRSILRTGGGVFIDGGIHFVNLLISLGGFPERISATWLPKVFERSEGEDGISLLARLPKGVSGTILFSRATNISETRQHVTIDGGRGRLTFIPYGNEVILEKGAIRRKIRTSKSYRGTRKMVKEFRKSIIENRKPVMSGEKGLDDLSIVLASYQSAGSVMEVTPRQYSL</sequence>
<dbReference type="GO" id="GO:0000166">
    <property type="term" value="F:nucleotide binding"/>
    <property type="evidence" value="ECO:0007669"/>
    <property type="project" value="InterPro"/>
</dbReference>
<feature type="domain" description="Gfo/Idh/MocA-like oxidoreductase N-terminal" evidence="1">
    <location>
        <begin position="7"/>
        <end position="123"/>
    </location>
</feature>
<feature type="domain" description="GFO/IDH/MocA-like oxidoreductase" evidence="2">
    <location>
        <begin position="144"/>
        <end position="255"/>
    </location>
</feature>
<gene>
    <name evidence="3" type="ORF">METZ01_LOCUS100343</name>
</gene>
<dbReference type="Gene3D" id="3.40.50.720">
    <property type="entry name" value="NAD(P)-binding Rossmann-like Domain"/>
    <property type="match status" value="1"/>
</dbReference>
<dbReference type="InterPro" id="IPR055170">
    <property type="entry name" value="GFO_IDH_MocA-like_dom"/>
</dbReference>
<dbReference type="PANTHER" id="PTHR43708:SF8">
    <property type="entry name" value="OXIDOREDUCTASE"/>
    <property type="match status" value="1"/>
</dbReference>
<dbReference type="SUPFAM" id="SSF51735">
    <property type="entry name" value="NAD(P)-binding Rossmann-fold domains"/>
    <property type="match status" value="1"/>
</dbReference>
<evidence type="ECO:0000259" key="2">
    <source>
        <dbReference type="Pfam" id="PF22725"/>
    </source>
</evidence>
<accession>A0A381W4K6</accession>
<evidence type="ECO:0000313" key="3">
    <source>
        <dbReference type="EMBL" id="SVA47489.1"/>
    </source>
</evidence>